<feature type="compositionally biased region" description="Basic and acidic residues" evidence="1">
    <location>
        <begin position="157"/>
        <end position="197"/>
    </location>
</feature>
<feature type="region of interest" description="Disordered" evidence="1">
    <location>
        <begin position="111"/>
        <end position="213"/>
    </location>
</feature>
<keyword evidence="3" id="KW-1185">Reference proteome</keyword>
<evidence type="ECO:0000313" key="2">
    <source>
        <dbReference type="EMBL" id="KAG5373986.1"/>
    </source>
</evidence>
<accession>A0ABQ7KLH3</accession>
<gene>
    <name evidence="2" type="primary">A06p028460.1_BraROA</name>
    <name evidence="2" type="ORF">IGI04_042696</name>
</gene>
<organism evidence="2 3">
    <name type="scientific">Brassica rapa subsp. trilocularis</name>
    <dbReference type="NCBI Taxonomy" id="1813537"/>
    <lineage>
        <taxon>Eukaryota</taxon>
        <taxon>Viridiplantae</taxon>
        <taxon>Streptophyta</taxon>
        <taxon>Embryophyta</taxon>
        <taxon>Tracheophyta</taxon>
        <taxon>Spermatophyta</taxon>
        <taxon>Magnoliopsida</taxon>
        <taxon>eudicotyledons</taxon>
        <taxon>Gunneridae</taxon>
        <taxon>Pentapetalae</taxon>
        <taxon>rosids</taxon>
        <taxon>malvids</taxon>
        <taxon>Brassicales</taxon>
        <taxon>Brassicaceae</taxon>
        <taxon>Brassiceae</taxon>
        <taxon>Brassica</taxon>
    </lineage>
</organism>
<evidence type="ECO:0000313" key="3">
    <source>
        <dbReference type="Proteomes" id="UP000823674"/>
    </source>
</evidence>
<sequence>MVDTVCTAVRPWYGPVRTELKALRPSTSDKDILKRSLEQDEVFSFLLSLDKSYDELVRKILTEEILPDVESVCGLVKHEQATMQPDKRRKITELEQVITGKSLYSAYIGDIKDGDSLTNRHEKGGADKEESERMSPLDHEGGSEAESGVQQQQKSDSGSHDQGETQGEESPRSDGDAQADRESPRSDGDAQTDRDEQAAMQNPVESLPWLYPDEGTRPREGWIRFGASWKGKATLQPVQACEASQPIICIDLTCL</sequence>
<feature type="compositionally biased region" description="Basic and acidic residues" evidence="1">
    <location>
        <begin position="111"/>
        <end position="142"/>
    </location>
</feature>
<evidence type="ECO:0000256" key="1">
    <source>
        <dbReference type="SAM" id="MobiDB-lite"/>
    </source>
</evidence>
<dbReference type="EMBL" id="JADBGQ010000056">
    <property type="protein sequence ID" value="KAG5373986.1"/>
    <property type="molecule type" value="Genomic_DNA"/>
</dbReference>
<protein>
    <submittedName>
        <fullName evidence="2">Uncharacterized protein</fullName>
    </submittedName>
</protein>
<dbReference type="Proteomes" id="UP000823674">
    <property type="component" value="Unassembled WGS sequence"/>
</dbReference>
<proteinExistence type="predicted"/>
<reference evidence="2 3" key="1">
    <citation type="submission" date="2021-03" db="EMBL/GenBank/DDBJ databases">
        <authorList>
            <person name="King G.J."/>
            <person name="Bancroft I."/>
            <person name="Baten A."/>
            <person name="Bloomfield J."/>
            <person name="Borpatragohain P."/>
            <person name="He Z."/>
            <person name="Irish N."/>
            <person name="Irwin J."/>
            <person name="Liu K."/>
            <person name="Mauleon R.P."/>
            <person name="Moore J."/>
            <person name="Morris R."/>
            <person name="Ostergaard L."/>
            <person name="Wang B."/>
            <person name="Wells R."/>
        </authorList>
    </citation>
    <scope>NUCLEOTIDE SEQUENCE [LARGE SCALE GENOMIC DNA]</scope>
    <source>
        <strain evidence="2">R-o-18</strain>
        <tissue evidence="2">Leaf</tissue>
    </source>
</reference>
<name>A0ABQ7KLH3_BRACM</name>
<comment type="caution">
    <text evidence="2">The sequence shown here is derived from an EMBL/GenBank/DDBJ whole genome shotgun (WGS) entry which is preliminary data.</text>
</comment>